<dbReference type="EMBL" id="CP159307">
    <property type="protein sequence ID" value="XCH33250.1"/>
    <property type="molecule type" value="Genomic_DNA"/>
</dbReference>
<dbReference type="InterPro" id="IPR029045">
    <property type="entry name" value="ClpP/crotonase-like_dom_sf"/>
</dbReference>
<dbReference type="InterPro" id="IPR001753">
    <property type="entry name" value="Enoyl-CoA_hydra/iso"/>
</dbReference>
<evidence type="ECO:0000256" key="3">
    <source>
        <dbReference type="RuleBase" id="RU003707"/>
    </source>
</evidence>
<protein>
    <submittedName>
        <fullName evidence="4">Enoyl-CoA hydratase/isomerase family protein</fullName>
    </submittedName>
</protein>
<dbReference type="PROSITE" id="PS00166">
    <property type="entry name" value="ENOYL_COA_HYDRATASE"/>
    <property type="match status" value="1"/>
</dbReference>
<dbReference type="GO" id="GO:0006635">
    <property type="term" value="P:fatty acid beta-oxidation"/>
    <property type="evidence" value="ECO:0007669"/>
    <property type="project" value="TreeGrafter"/>
</dbReference>
<dbReference type="FunFam" id="3.90.226.10:FF:000009">
    <property type="entry name" value="Carnitinyl-CoA dehydratase"/>
    <property type="match status" value="1"/>
</dbReference>
<proteinExistence type="inferred from homology"/>
<gene>
    <name evidence="4" type="ORF">ABV300_08895</name>
</gene>
<reference evidence="4" key="1">
    <citation type="submission" date="2024-06" db="EMBL/GenBank/DDBJ databases">
        <title>A Novel Isolate, Dehalogenimonas sp. Strain 4OHTPN, Dechlorinates Aromatic 4 Hydroxy chlorothalonil by a Novel Reductive Dehalogenase.</title>
        <authorList>
            <person name="Liu G."/>
        </authorList>
    </citation>
    <scope>NUCLEOTIDE SEQUENCE</scope>
    <source>
        <strain evidence="4">4OHTPN</strain>
    </source>
</reference>
<dbReference type="InterPro" id="IPR018376">
    <property type="entry name" value="Enoyl-CoA_hyd/isom_CS"/>
</dbReference>
<accession>A0AAU8GBU3</accession>
<dbReference type="PANTHER" id="PTHR11941">
    <property type="entry name" value="ENOYL-COA HYDRATASE-RELATED"/>
    <property type="match status" value="1"/>
</dbReference>
<dbReference type="GO" id="GO:0016829">
    <property type="term" value="F:lyase activity"/>
    <property type="evidence" value="ECO:0007669"/>
    <property type="project" value="UniProtKB-KW"/>
</dbReference>
<evidence type="ECO:0000313" key="4">
    <source>
        <dbReference type="EMBL" id="XCH33250.1"/>
    </source>
</evidence>
<dbReference type="AlphaFoldDB" id="A0AAU8GBU3"/>
<name>A0AAU8GBU3_9CHLR</name>
<dbReference type="PANTHER" id="PTHR11941:SF54">
    <property type="entry name" value="ENOYL-COA HYDRATASE, MITOCHONDRIAL"/>
    <property type="match status" value="1"/>
</dbReference>
<dbReference type="SUPFAM" id="SSF52096">
    <property type="entry name" value="ClpP/crotonase"/>
    <property type="match status" value="1"/>
</dbReference>
<evidence type="ECO:0000256" key="1">
    <source>
        <dbReference type="ARBA" id="ARBA00005254"/>
    </source>
</evidence>
<dbReference type="Pfam" id="PF00378">
    <property type="entry name" value="ECH_1"/>
    <property type="match status" value="1"/>
</dbReference>
<evidence type="ECO:0000256" key="2">
    <source>
        <dbReference type="ARBA" id="ARBA00023239"/>
    </source>
</evidence>
<dbReference type="Gene3D" id="3.90.226.10">
    <property type="entry name" value="2-enoyl-CoA Hydratase, Chain A, domain 1"/>
    <property type="match status" value="1"/>
</dbReference>
<sequence length="253" mass="26431">MTIDFTTDGAIAVITLNRPEAYNALDLAHLRALSDAVARFEADPSLRVAVITGTGKAFCAGADIGETLPLMKENGTKSLPPTIMRGQTCSKPLIAAINGLALGGGLELALACDLRVAGSQAKLGLPEIGLGLIPGWGGTQRLPRLIGGGRAVEMILTGRAIDAAEAERIGLVNKVVPDGEVLAAALDTARLISEKSADAVRFAREAMQKGFDIPLAEALDLEAALEDAALQTPGFNDGLNAYREKRRAHKNKS</sequence>
<keyword evidence="2" id="KW-0456">Lyase</keyword>
<comment type="similarity">
    <text evidence="1 3">Belongs to the enoyl-CoA hydratase/isomerase family.</text>
</comment>
<dbReference type="RefSeq" id="WP_353714492.1">
    <property type="nucleotide sequence ID" value="NZ_CP159307.1"/>
</dbReference>
<dbReference type="CDD" id="cd06558">
    <property type="entry name" value="crotonase-like"/>
    <property type="match status" value="1"/>
</dbReference>
<organism evidence="4">
    <name type="scientific">Dehalogenimonas sp. 4OHTPN</name>
    <dbReference type="NCBI Taxonomy" id="3166643"/>
    <lineage>
        <taxon>Bacteria</taxon>
        <taxon>Bacillati</taxon>
        <taxon>Chloroflexota</taxon>
        <taxon>Dehalococcoidia</taxon>
        <taxon>Dehalococcoidales</taxon>
        <taxon>Dehalococcoidaceae</taxon>
        <taxon>Dehalogenimonas</taxon>
    </lineage>
</organism>